<dbReference type="CDD" id="cd00880">
    <property type="entry name" value="Era_like"/>
    <property type="match status" value="1"/>
</dbReference>
<dbReference type="SUPFAM" id="SSF52540">
    <property type="entry name" value="P-loop containing nucleoside triphosphate hydrolases"/>
    <property type="match status" value="1"/>
</dbReference>
<dbReference type="PANTHER" id="PTHR42714">
    <property type="entry name" value="TRNA MODIFICATION GTPASE GTPBP3"/>
    <property type="match status" value="1"/>
</dbReference>
<dbReference type="HOGENOM" id="CLU_035027_0_0_3"/>
<proteinExistence type="predicted"/>
<keyword evidence="10" id="KW-1185">Reference proteome</keyword>
<dbReference type="AlphaFoldDB" id="D3EN24"/>
<dbReference type="EMBL" id="CP001842">
    <property type="protein sequence ID" value="ADB94874.1"/>
    <property type="molecule type" value="Genomic_DNA"/>
</dbReference>
<feature type="transmembrane region" description="Helical" evidence="7">
    <location>
        <begin position="291"/>
        <end position="313"/>
    </location>
</feature>
<dbReference type="OrthoDB" id="494524at2"/>
<dbReference type="NCBIfam" id="TIGR00231">
    <property type="entry name" value="small_GTP"/>
    <property type="match status" value="1"/>
</dbReference>
<comment type="subcellular location">
    <subcellularLocation>
        <location evidence="1">Membrane</location>
        <topology evidence="1">Multi-pass membrane protein</topology>
    </subcellularLocation>
</comment>
<evidence type="ECO:0000256" key="3">
    <source>
        <dbReference type="ARBA" id="ARBA00022741"/>
    </source>
</evidence>
<dbReference type="KEGG" id="cyu:UCYN_01210"/>
<dbReference type="GO" id="GO:0030488">
    <property type="term" value="P:tRNA methylation"/>
    <property type="evidence" value="ECO:0007669"/>
    <property type="project" value="TreeGrafter"/>
</dbReference>
<evidence type="ECO:0000313" key="9">
    <source>
        <dbReference type="EMBL" id="ADB94874.1"/>
    </source>
</evidence>
<dbReference type="STRING" id="1453429.UCYN_01210"/>
<dbReference type="GO" id="GO:0002098">
    <property type="term" value="P:tRNA wobble uridine modification"/>
    <property type="evidence" value="ECO:0007669"/>
    <property type="project" value="TreeGrafter"/>
</dbReference>
<evidence type="ECO:0000256" key="1">
    <source>
        <dbReference type="ARBA" id="ARBA00004141"/>
    </source>
</evidence>
<evidence type="ECO:0000256" key="5">
    <source>
        <dbReference type="ARBA" id="ARBA00023134"/>
    </source>
</evidence>
<feature type="domain" description="G" evidence="8">
    <location>
        <begin position="52"/>
        <end position="164"/>
    </location>
</feature>
<dbReference type="RefSeq" id="WP_012953539.1">
    <property type="nucleotide sequence ID" value="NC_013771.1"/>
</dbReference>
<evidence type="ECO:0000256" key="4">
    <source>
        <dbReference type="ARBA" id="ARBA00022989"/>
    </source>
</evidence>
<keyword evidence="4 7" id="KW-1133">Transmembrane helix</keyword>
<dbReference type="Pfam" id="PF01926">
    <property type="entry name" value="MMR_HSR1"/>
    <property type="match status" value="1"/>
</dbReference>
<accession>D3EN24</accession>
<keyword evidence="5" id="KW-0342">GTP-binding</keyword>
<dbReference type="InterPro" id="IPR005225">
    <property type="entry name" value="Small_GTP-bd"/>
</dbReference>
<keyword evidence="3" id="KW-0547">Nucleotide-binding</keyword>
<dbReference type="GO" id="GO:0016020">
    <property type="term" value="C:membrane"/>
    <property type="evidence" value="ECO:0007669"/>
    <property type="project" value="UniProtKB-SubCell"/>
</dbReference>
<protein>
    <submittedName>
        <fullName evidence="9">Small GTP-binding protein domain protein</fullName>
    </submittedName>
</protein>
<dbReference type="Gene3D" id="3.40.50.300">
    <property type="entry name" value="P-loop containing nucleotide triphosphate hydrolases"/>
    <property type="match status" value="1"/>
</dbReference>
<dbReference type="InterPro" id="IPR021147">
    <property type="entry name" value="DUF697"/>
</dbReference>
<name>D3EN24_ATETH</name>
<evidence type="ECO:0000256" key="6">
    <source>
        <dbReference type="ARBA" id="ARBA00023136"/>
    </source>
</evidence>
<dbReference type="Proteomes" id="UP000001405">
    <property type="component" value="Chromosome"/>
</dbReference>
<dbReference type="InterPro" id="IPR006073">
    <property type="entry name" value="GTP-bd"/>
</dbReference>
<evidence type="ECO:0000259" key="8">
    <source>
        <dbReference type="Pfam" id="PF01926"/>
    </source>
</evidence>
<dbReference type="GO" id="GO:0005525">
    <property type="term" value="F:GTP binding"/>
    <property type="evidence" value="ECO:0007669"/>
    <property type="project" value="UniProtKB-KW"/>
</dbReference>
<feature type="transmembrane region" description="Helical" evidence="7">
    <location>
        <begin position="333"/>
        <end position="355"/>
    </location>
</feature>
<gene>
    <name evidence="9" type="ordered locus">UCYN_01210</name>
</gene>
<evidence type="ECO:0000313" key="10">
    <source>
        <dbReference type="Proteomes" id="UP000001405"/>
    </source>
</evidence>
<keyword evidence="2 7" id="KW-0812">Transmembrane</keyword>
<dbReference type="GO" id="GO:0005737">
    <property type="term" value="C:cytoplasm"/>
    <property type="evidence" value="ECO:0007669"/>
    <property type="project" value="TreeGrafter"/>
</dbReference>
<reference evidence="9 10" key="1">
    <citation type="journal article" date="2010" name="Nature">
        <title>Metabolic streamlining in an open-ocean nitrogen-fixing cyanobacterium.</title>
        <authorList>
            <person name="Tripp H.J."/>
            <person name="Bench S.R."/>
            <person name="Turk K.A."/>
            <person name="Foster R.A."/>
            <person name="Desany B.A."/>
            <person name="Niazi F."/>
            <person name="Affourtit J.P."/>
            <person name="Zehr J.P."/>
        </authorList>
    </citation>
    <scope>NUCLEOTIDE SEQUENCE [LARGE SCALE GENOMIC DNA]</scope>
    <source>
        <strain evidence="10">ALOHA</strain>
    </source>
</reference>
<dbReference type="PANTHER" id="PTHR42714:SF6">
    <property type="entry name" value="TRANSLATION INITIATION FACTOR IF-2"/>
    <property type="match status" value="1"/>
</dbReference>
<evidence type="ECO:0000256" key="7">
    <source>
        <dbReference type="SAM" id="Phobius"/>
    </source>
</evidence>
<keyword evidence="6 7" id="KW-0472">Membrane</keyword>
<evidence type="ECO:0000256" key="2">
    <source>
        <dbReference type="ARBA" id="ARBA00022692"/>
    </source>
</evidence>
<dbReference type="InterPro" id="IPR027417">
    <property type="entry name" value="P-loop_NTPase"/>
</dbReference>
<sequence>MDQQDFYIQKTYASLQDCLSRYTNNLELKASIKKELQVIELGLERVNNNVIKIAIFGLVSRGKSAIVNALVGQNIFNSEPINGTTKWPKSFRWFPSDTKVILEFIDTPGLDEIDGIQKSIMSQEVAEESDLILFVISEDIIEVEYKALIYLKKLLKPIILVFNKIDLYPKKTCLDIYKHLQEFSKNIKNEEALLINIQDILLVAASPRSIPVKVRSFDGQIREELEVQSPQIESLRHKLLSVLNKEGRYLLCINVLLQAKKAEEKIALKTIQIFEKDSEHIIDKYVKYKSLIVSLNPIAILDICGGLLIDLVLVRKLFNLYALPITNHNIDRLWLQLFFSSGKLLLTEILTHLLLNISKTAITFNNILDSSTSIEFYSGTAILQGGIAAHSTYKISKAVQNYLVEGCSWRILGLSEIIQNILNEANENMIIYSLKLN</sequence>
<organism evidence="10">
    <name type="scientific">Atelocyanobacterium thalassa (isolate ALOHA)</name>
    <dbReference type="NCBI Taxonomy" id="1453429"/>
    <lineage>
        <taxon>Bacteria</taxon>
        <taxon>Bacillati</taxon>
        <taxon>Cyanobacteriota</taxon>
        <taxon>Cyanophyceae</taxon>
        <taxon>Oscillatoriophycideae</taxon>
        <taxon>Chroococcales</taxon>
        <taxon>Aphanothecaceae</taxon>
        <taxon>Candidatus Atelocyanobacterium</taxon>
        <taxon>Candidatus Atelocyanobacterium thalassae</taxon>
    </lineage>
</organism>
<dbReference type="Pfam" id="PF05128">
    <property type="entry name" value="DUF697"/>
    <property type="match status" value="1"/>
</dbReference>